<organism evidence="1 2">
    <name type="scientific">Phascolomyces articulosus</name>
    <dbReference type="NCBI Taxonomy" id="60185"/>
    <lineage>
        <taxon>Eukaryota</taxon>
        <taxon>Fungi</taxon>
        <taxon>Fungi incertae sedis</taxon>
        <taxon>Mucoromycota</taxon>
        <taxon>Mucoromycotina</taxon>
        <taxon>Mucoromycetes</taxon>
        <taxon>Mucorales</taxon>
        <taxon>Lichtheimiaceae</taxon>
        <taxon>Phascolomyces</taxon>
    </lineage>
</organism>
<reference evidence="1" key="2">
    <citation type="submission" date="2023-02" db="EMBL/GenBank/DDBJ databases">
        <authorList>
            <consortium name="DOE Joint Genome Institute"/>
            <person name="Mondo S.J."/>
            <person name="Chang Y."/>
            <person name="Wang Y."/>
            <person name="Ahrendt S."/>
            <person name="Andreopoulos W."/>
            <person name="Barry K."/>
            <person name="Beard J."/>
            <person name="Benny G.L."/>
            <person name="Blankenship S."/>
            <person name="Bonito G."/>
            <person name="Cuomo C."/>
            <person name="Desiro A."/>
            <person name="Gervers K.A."/>
            <person name="Hundley H."/>
            <person name="Kuo A."/>
            <person name="LaButti K."/>
            <person name="Lang B.F."/>
            <person name="Lipzen A."/>
            <person name="O'Donnell K."/>
            <person name="Pangilinan J."/>
            <person name="Reynolds N."/>
            <person name="Sandor L."/>
            <person name="Smith M.W."/>
            <person name="Tsang A."/>
            <person name="Grigoriev I.V."/>
            <person name="Stajich J.E."/>
            <person name="Spatafora J.W."/>
        </authorList>
    </citation>
    <scope>NUCLEOTIDE SEQUENCE</scope>
    <source>
        <strain evidence="1">RSA 2281</strain>
    </source>
</reference>
<dbReference type="Proteomes" id="UP001209540">
    <property type="component" value="Unassembled WGS sequence"/>
</dbReference>
<dbReference type="AlphaFoldDB" id="A0AAD5KNX8"/>
<protein>
    <recommendedName>
        <fullName evidence="3">Transposase</fullName>
    </recommendedName>
</protein>
<accession>A0AAD5KNX8</accession>
<proteinExistence type="predicted"/>
<keyword evidence="2" id="KW-1185">Reference proteome</keyword>
<evidence type="ECO:0008006" key="3">
    <source>
        <dbReference type="Google" id="ProtNLM"/>
    </source>
</evidence>
<dbReference type="EMBL" id="JAIXMP010000005">
    <property type="protein sequence ID" value="KAI9272661.1"/>
    <property type="molecule type" value="Genomic_DNA"/>
</dbReference>
<sequence length="112" mass="12903">LIQNRNWKLKDAAKEAAIELAAAYKFHKQWKTEEGNMLPGYVHVSKLKTKQNNLKLTDEHSQLIESYVEGHPTCIVKNATHELCEAFEGLKINQSTVYRHIIQKLSFTLTHT</sequence>
<evidence type="ECO:0000313" key="1">
    <source>
        <dbReference type="EMBL" id="KAI9272661.1"/>
    </source>
</evidence>
<gene>
    <name evidence="1" type="ORF">BDA99DRAFT_433009</name>
</gene>
<evidence type="ECO:0000313" key="2">
    <source>
        <dbReference type="Proteomes" id="UP001209540"/>
    </source>
</evidence>
<reference evidence="1" key="1">
    <citation type="journal article" date="2022" name="IScience">
        <title>Evolution of zygomycete secretomes and the origins of terrestrial fungal ecologies.</title>
        <authorList>
            <person name="Chang Y."/>
            <person name="Wang Y."/>
            <person name="Mondo S."/>
            <person name="Ahrendt S."/>
            <person name="Andreopoulos W."/>
            <person name="Barry K."/>
            <person name="Beard J."/>
            <person name="Benny G.L."/>
            <person name="Blankenship S."/>
            <person name="Bonito G."/>
            <person name="Cuomo C."/>
            <person name="Desiro A."/>
            <person name="Gervers K.A."/>
            <person name="Hundley H."/>
            <person name="Kuo A."/>
            <person name="LaButti K."/>
            <person name="Lang B.F."/>
            <person name="Lipzen A."/>
            <person name="O'Donnell K."/>
            <person name="Pangilinan J."/>
            <person name="Reynolds N."/>
            <person name="Sandor L."/>
            <person name="Smith M.E."/>
            <person name="Tsang A."/>
            <person name="Grigoriev I.V."/>
            <person name="Stajich J.E."/>
            <person name="Spatafora J.W."/>
        </authorList>
    </citation>
    <scope>NUCLEOTIDE SEQUENCE</scope>
    <source>
        <strain evidence="1">RSA 2281</strain>
    </source>
</reference>
<comment type="caution">
    <text evidence="1">The sequence shown here is derived from an EMBL/GenBank/DDBJ whole genome shotgun (WGS) entry which is preliminary data.</text>
</comment>
<feature type="non-terminal residue" evidence="1">
    <location>
        <position position="1"/>
    </location>
</feature>
<name>A0AAD5KNX8_9FUNG</name>